<evidence type="ECO:0000313" key="2">
    <source>
        <dbReference type="Proteomes" id="UP001501920"/>
    </source>
</evidence>
<keyword evidence="2" id="KW-1185">Reference proteome</keyword>
<dbReference type="AlphaFoldDB" id="A0AAR2IQD5"/>
<reference evidence="1" key="2">
    <citation type="submission" date="2025-08" db="UniProtKB">
        <authorList>
            <consortium name="Ensembl"/>
        </authorList>
    </citation>
    <scope>IDENTIFICATION</scope>
</reference>
<dbReference type="Proteomes" id="UP001501920">
    <property type="component" value="Chromosome 30"/>
</dbReference>
<organism evidence="1 2">
    <name type="scientific">Pygocentrus nattereri</name>
    <name type="common">Red-bellied piranha</name>
    <dbReference type="NCBI Taxonomy" id="42514"/>
    <lineage>
        <taxon>Eukaryota</taxon>
        <taxon>Metazoa</taxon>
        <taxon>Chordata</taxon>
        <taxon>Craniata</taxon>
        <taxon>Vertebrata</taxon>
        <taxon>Euteleostomi</taxon>
        <taxon>Actinopterygii</taxon>
        <taxon>Neopterygii</taxon>
        <taxon>Teleostei</taxon>
        <taxon>Ostariophysi</taxon>
        <taxon>Characiformes</taxon>
        <taxon>Characoidei</taxon>
        <taxon>Pygocentrus</taxon>
    </lineage>
</organism>
<proteinExistence type="predicted"/>
<dbReference type="Ensembl" id="ENSPNAT00000045047.1">
    <property type="protein sequence ID" value="ENSPNAP00000039856.1"/>
    <property type="gene ID" value="ENSPNAG00000034827.1"/>
</dbReference>
<accession>A0AAR2IQD5</accession>
<sequence>MRLPCLSDNTVRVSARWPTGDLSRVSARWPTGDLSRVSARWPTGDLSRVSARWPTGDLSRVSARWPTGDLSRVHPASRRMTAVIGSRTPHVPEGEAAQKMCACAAIVKNTLSLLINSLHANICDSRWLITCCI</sequence>
<evidence type="ECO:0000313" key="1">
    <source>
        <dbReference type="Ensembl" id="ENSPNAP00000039856.1"/>
    </source>
</evidence>
<reference evidence="1 2" key="1">
    <citation type="submission" date="2020-10" db="EMBL/GenBank/DDBJ databases">
        <title>Pygocentrus nattereri (red-bellied piranha) genome, fPygNat1, primary haplotype.</title>
        <authorList>
            <person name="Myers G."/>
            <person name="Meyer A."/>
            <person name="Karagic N."/>
            <person name="Pippel M."/>
            <person name="Winkler S."/>
            <person name="Tracey A."/>
            <person name="Wood J."/>
            <person name="Formenti G."/>
            <person name="Howe K."/>
            <person name="Fedrigo O."/>
            <person name="Jarvis E.D."/>
        </authorList>
    </citation>
    <scope>NUCLEOTIDE SEQUENCE [LARGE SCALE GENOMIC DNA]</scope>
</reference>
<reference evidence="1" key="3">
    <citation type="submission" date="2025-09" db="UniProtKB">
        <authorList>
            <consortium name="Ensembl"/>
        </authorList>
    </citation>
    <scope>IDENTIFICATION</scope>
</reference>
<protein>
    <submittedName>
        <fullName evidence="1">Uncharacterized protein</fullName>
    </submittedName>
</protein>
<name>A0AAR2IQD5_PYGNA</name>